<keyword evidence="1" id="KW-0472">Membrane</keyword>
<reference evidence="6" key="1">
    <citation type="submission" date="2025-08" db="UniProtKB">
        <authorList>
            <consortium name="RefSeq"/>
        </authorList>
    </citation>
    <scope>IDENTIFICATION</scope>
</reference>
<dbReference type="RefSeq" id="XP_015275541.1">
    <property type="nucleotide sequence ID" value="XM_015420055.1"/>
</dbReference>
<feature type="transmembrane region" description="Helical" evidence="1">
    <location>
        <begin position="482"/>
        <end position="501"/>
    </location>
</feature>
<feature type="transmembrane region" description="Helical" evidence="1">
    <location>
        <begin position="601"/>
        <end position="621"/>
    </location>
</feature>
<feature type="transmembrane region" description="Helical" evidence="1">
    <location>
        <begin position="530"/>
        <end position="553"/>
    </location>
</feature>
<keyword evidence="5" id="KW-1185">Reference proteome</keyword>
<dbReference type="CDD" id="cd07401">
    <property type="entry name" value="MPP_TMEM62_N"/>
    <property type="match status" value="1"/>
</dbReference>
<dbReference type="PANTHER" id="PTHR14795">
    <property type="entry name" value="HELICASE RELATED"/>
    <property type="match status" value="1"/>
</dbReference>
<dbReference type="Pfam" id="PF24394">
    <property type="entry name" value="TMEM62_C"/>
    <property type="match status" value="1"/>
</dbReference>
<accession>A0ABM1KPA4</accession>
<dbReference type="SUPFAM" id="SSF56300">
    <property type="entry name" value="Metallo-dependent phosphatases"/>
    <property type="match status" value="1"/>
</dbReference>
<feature type="domain" description="TMEM62 Ig-like" evidence="3">
    <location>
        <begin position="309"/>
        <end position="409"/>
    </location>
</feature>
<organism evidence="5 6">
    <name type="scientific">Gekko japonicus</name>
    <name type="common">Schlegel's Japanese gecko</name>
    <dbReference type="NCBI Taxonomy" id="146911"/>
    <lineage>
        <taxon>Eukaryota</taxon>
        <taxon>Metazoa</taxon>
        <taxon>Chordata</taxon>
        <taxon>Craniata</taxon>
        <taxon>Vertebrata</taxon>
        <taxon>Euteleostomi</taxon>
        <taxon>Lepidosauria</taxon>
        <taxon>Squamata</taxon>
        <taxon>Bifurcata</taxon>
        <taxon>Gekkota</taxon>
        <taxon>Gekkonidae</taxon>
        <taxon>Gekkoninae</taxon>
        <taxon>Gekko</taxon>
    </lineage>
</organism>
<dbReference type="InterPro" id="IPR056230">
    <property type="entry name" value="TMEM62_C"/>
</dbReference>
<evidence type="ECO:0000259" key="2">
    <source>
        <dbReference type="Pfam" id="PF00149"/>
    </source>
</evidence>
<protein>
    <submittedName>
        <fullName evidence="6">Transmembrane protein 62</fullName>
    </submittedName>
</protein>
<name>A0ABM1KPA4_GEKJA</name>
<evidence type="ECO:0000259" key="3">
    <source>
        <dbReference type="Pfam" id="PF24384"/>
    </source>
</evidence>
<feature type="transmembrane region" description="Helical" evidence="1">
    <location>
        <begin position="574"/>
        <end position="595"/>
    </location>
</feature>
<dbReference type="InterPro" id="IPR029052">
    <property type="entry name" value="Metallo-depent_PP-like"/>
</dbReference>
<dbReference type="InterPro" id="IPR004843">
    <property type="entry name" value="Calcineurin-like_PHP"/>
</dbReference>
<sequence>MLPSGARMLKVAAGLLAAALVALLLDWYSPSGPPQQLLQGRSFAPEPAPGAEANNLFWLVQVSDLHISQFRGPSRSSDFEKFCTETIDIIQPALVLVTGDLTDAKAKDDIGSDQIEVEWQTYQTVLKRSKVMEKTKWIDIKGNHDSFNIPSLDSVKNYYRKYSAWHKDGSFHYIHHTSFGKYSFICADATLVPGPKRPFNFFGILNANQMEELSLLATESHDSNHTIWFGHYPTSTIISPSPGIRMVMRSATAYLCGHLHTLGGLMPVLHTQHHHGTLELELGDWKNNRKFRILAFDHDLFSFADVNFEEWPVVLVTNPKPSLYSSSAHEPLQRILHSTHIRILAFSPSPIKCVKVSIDGIHLGEAFQVSGPLYVLKWSPQSYSQGFHQINVTVQDDTGKSTTQHHSFTMEENLSLKFGLLSSWILLADHYIWVRVVFALMVIIQIAFLIIFRYLGRPLLKGPLTRAMQTSLSLHILSKTNFFYYFFLLLSLYTVLGPWFIGEMIDGHMGACFSFGIIVDGHFFQGSLTFLIGILQVMFFNIPLMAYLCWCLLLRCQGNCFGSHLYNVKRYHSVPVHLTMVVLFFWQVYSCFFLLQTYGAMAFFLSPLRTWIVGLTLFVVYRSWTMKSSTLRIFTAQMKNNQSS</sequence>
<evidence type="ECO:0000259" key="4">
    <source>
        <dbReference type="Pfam" id="PF24394"/>
    </source>
</evidence>
<keyword evidence="1 6" id="KW-0812">Transmembrane</keyword>
<dbReference type="Proteomes" id="UP000694871">
    <property type="component" value="Unplaced"/>
</dbReference>
<evidence type="ECO:0000313" key="5">
    <source>
        <dbReference type="Proteomes" id="UP000694871"/>
    </source>
</evidence>
<dbReference type="GeneID" id="107117886"/>
<dbReference type="PANTHER" id="PTHR14795:SF0">
    <property type="entry name" value="TRANSMEMBRANE PROTEIN 62"/>
    <property type="match status" value="1"/>
</dbReference>
<dbReference type="InterPro" id="IPR041871">
    <property type="entry name" value="MPP_TMEM62"/>
</dbReference>
<dbReference type="Pfam" id="PF24384">
    <property type="entry name" value="Ig_TMM62"/>
    <property type="match status" value="1"/>
</dbReference>
<evidence type="ECO:0000256" key="1">
    <source>
        <dbReference type="SAM" id="Phobius"/>
    </source>
</evidence>
<proteinExistence type="predicted"/>
<evidence type="ECO:0000313" key="6">
    <source>
        <dbReference type="RefSeq" id="XP_015275541.1"/>
    </source>
</evidence>
<feature type="domain" description="Calcineurin-like phosphoesterase" evidence="2">
    <location>
        <begin position="59"/>
        <end position="261"/>
    </location>
</feature>
<dbReference type="InterPro" id="IPR056229">
    <property type="entry name" value="Ig_TMM62"/>
</dbReference>
<keyword evidence="1" id="KW-1133">Transmembrane helix</keyword>
<feature type="transmembrane region" description="Helical" evidence="1">
    <location>
        <begin position="432"/>
        <end position="456"/>
    </location>
</feature>
<feature type="domain" description="TMEM62 C-terminal" evidence="4">
    <location>
        <begin position="433"/>
        <end position="559"/>
    </location>
</feature>
<dbReference type="Gene3D" id="3.60.21.10">
    <property type="match status" value="1"/>
</dbReference>
<gene>
    <name evidence="6" type="primary">TMEM62</name>
</gene>
<dbReference type="Pfam" id="PF00149">
    <property type="entry name" value="Metallophos"/>
    <property type="match status" value="1"/>
</dbReference>